<dbReference type="Proteomes" id="UP000198571">
    <property type="component" value="Unassembled WGS sequence"/>
</dbReference>
<dbReference type="STRING" id="1601833.SAMN05518684_10416"/>
<name>A0A1H9S440_9BACI</name>
<protein>
    <submittedName>
        <fullName evidence="1">Uncharacterized protein</fullName>
    </submittedName>
</protein>
<evidence type="ECO:0000313" key="1">
    <source>
        <dbReference type="EMBL" id="SER79751.1"/>
    </source>
</evidence>
<accession>A0A1H9S440</accession>
<keyword evidence="2" id="KW-1185">Reference proteome</keyword>
<sequence>MSLTDINAHKKWRKVPANIRNKLINNVFCPDCFNTTIVNYDLKTLKNGLLLEGDCKQCGKSVARVIEDE</sequence>
<dbReference type="EMBL" id="FOGT01000004">
    <property type="protein sequence ID" value="SER79751.1"/>
    <property type="molecule type" value="Genomic_DNA"/>
</dbReference>
<organism evidence="1 2">
    <name type="scientific">Salipaludibacillus aurantiacus</name>
    <dbReference type="NCBI Taxonomy" id="1601833"/>
    <lineage>
        <taxon>Bacteria</taxon>
        <taxon>Bacillati</taxon>
        <taxon>Bacillota</taxon>
        <taxon>Bacilli</taxon>
        <taxon>Bacillales</taxon>
        <taxon>Bacillaceae</taxon>
    </lineage>
</organism>
<dbReference type="RefSeq" id="WP_093048581.1">
    <property type="nucleotide sequence ID" value="NZ_FOGT01000004.1"/>
</dbReference>
<evidence type="ECO:0000313" key="2">
    <source>
        <dbReference type="Proteomes" id="UP000198571"/>
    </source>
</evidence>
<dbReference type="OrthoDB" id="2647637at2"/>
<gene>
    <name evidence="1" type="ORF">SAMN05518684_10416</name>
</gene>
<reference evidence="2" key="1">
    <citation type="submission" date="2016-10" db="EMBL/GenBank/DDBJ databases">
        <authorList>
            <person name="Varghese N."/>
            <person name="Submissions S."/>
        </authorList>
    </citation>
    <scope>NUCLEOTIDE SEQUENCE [LARGE SCALE GENOMIC DNA]</scope>
    <source>
        <strain evidence="2">S9</strain>
    </source>
</reference>
<proteinExistence type="predicted"/>
<dbReference type="AlphaFoldDB" id="A0A1H9S440"/>